<feature type="compositionally biased region" description="Basic and acidic residues" evidence="4">
    <location>
        <begin position="1924"/>
        <end position="1942"/>
    </location>
</feature>
<feature type="compositionally biased region" description="Basic residues" evidence="4">
    <location>
        <begin position="1053"/>
        <end position="1067"/>
    </location>
</feature>
<feature type="compositionally biased region" description="Basic and acidic residues" evidence="4">
    <location>
        <begin position="1773"/>
        <end position="1794"/>
    </location>
</feature>
<feature type="compositionally biased region" description="Basic and acidic residues" evidence="4">
    <location>
        <begin position="91"/>
        <end position="115"/>
    </location>
</feature>
<reference evidence="5 6" key="1">
    <citation type="submission" date="2021-04" db="EMBL/GenBank/DDBJ databases">
        <authorList>
            <consortium name="Wellcome Sanger Institute Data Sharing"/>
        </authorList>
    </citation>
    <scope>NUCLEOTIDE SEQUENCE [LARGE SCALE GENOMIC DNA]</scope>
</reference>
<feature type="region of interest" description="Disordered" evidence="4">
    <location>
        <begin position="1917"/>
        <end position="1942"/>
    </location>
</feature>
<dbReference type="PROSITE" id="PS51421">
    <property type="entry name" value="RAS"/>
    <property type="match status" value="1"/>
</dbReference>
<feature type="compositionally biased region" description="Basic and acidic residues" evidence="4">
    <location>
        <begin position="646"/>
        <end position="657"/>
    </location>
</feature>
<feature type="region of interest" description="Disordered" evidence="4">
    <location>
        <begin position="634"/>
        <end position="735"/>
    </location>
</feature>
<dbReference type="PROSITE" id="PS51419">
    <property type="entry name" value="RAB"/>
    <property type="match status" value="1"/>
</dbReference>
<feature type="region of interest" description="Disordered" evidence="4">
    <location>
        <begin position="2844"/>
        <end position="2884"/>
    </location>
</feature>
<feature type="compositionally biased region" description="Basic and acidic residues" evidence="4">
    <location>
        <begin position="1641"/>
        <end position="1656"/>
    </location>
</feature>
<evidence type="ECO:0000256" key="4">
    <source>
        <dbReference type="SAM" id="MobiDB-lite"/>
    </source>
</evidence>
<sequence length="3233" mass="362087">MSAPRTKKDNKKKRLGSRRYVATQNEPLEDECNMDSASVAQHHTSEENTESLNVLSKPDKSQFEDQQQLSSRQSENRRRLGSSRINKGRQHVKDPETESYYKPREEVEERTRGNEGLETTHMSLATQFEKQEEVSQEREHDPPAKHDFSLYSTTMSDFSSEIENATVNYPEDVLKMSIPQSKTLQAEDTKCKVVSDSCKAVETVGADKSDTLQSEGAKENAHHDDVSDITSLSLISCPTIDLQVIDRSDLRNITKEVYSDTEIERDAELLPQDGNLHSAYLTSESQVESVIQFSATAKMVSPTQTEALPAEDYFSASLASQFSETSVSAAEHADTISFNPHGDKRRLRDKNSVAASYHKTKEEVAKSVNGNVAFETEKNVLIQTVEQVESTENSLEGMDGEKPDKVPTVYSVIEKESKERDDTDFLREQAVLQAGGFMSKSHVNSENIECPITPEITTEISSSGERKGLECSVEQAMAASKKGLPRSEEENEHLNLSEVRGACHSEDAVNKVHEQELKPTQIQEKHEIDYFFENTIHDIMEMFDNGSGNLQEQAEFKDTQQSELIVQSSSNPYVIQKVSYSDENQAEHLTEENNSEPLDQLNEVYHTYDTHTRDTERVDTGLSQVYEIECQVEDEIKPSAEQSSQQEKEGLISKGEESESLITLESEIHTTFGSQSQDTSVSIEKQHDTDSNPIGNRRKLGSRRRNKGQHQVKESLAESYREHTEEDEANNTVNDVLETQKMELALETKRQEELGETNEHNVIISTTNDSSLSSVSISGSSSDVQDPTTTDSAETDLEGLSNTSENVQEKHYEKEADFKVEAFDESVEVRLEKDESNTIQRDVEWSTNEEKQEHFIQVRGASHSEDAVNKVHEQELKPTQMQEMHETDYMFENTIEDTMENLDTRSGNLKDQAEFKDTQQSDLIVRSSSYVIQKVSYSDENQAEHLTEENNSEPLDQLNEVYHTYDTHTRDTERVDTGLSQVYEIECQVEDEIKPSEEQSSQQEKEGLISKSEESESLQNLESEIHTTFGSQSQDTSVSIEKQHDTDSNPIGNRRKLGSRRRNKGPHHFKDSTPESHHTPKEEDIENIRVSEAPEITTASALQAKGLEETTQDDIVMSITDNSSLYSVSMPGHLSEVLNSTRANCPEAGLEGLINTNKKVHETHNEKDTDFEVQAFNESVEDTLGGMDKSDILQSEEVREVIYSGNGLINVHDEDVRPTQIQKMSETDKSSLRNDATENYETNSVTSELKGTHQSETQISDIESLDTVLFQVIEGHQEKKGLWSFGESECSIEQAMYSSIQEELSTNEEQNEHFNLSEVRGAQHSEEVVNKVDEHEVKPKEAQEISQIDYSSESVANNATEDSAILSVDQEGQTEFKDTHQSALSVKSIEDPGNKQEVLNLSKYTNPTVEDNFEALEQMSEDTAECTNHQEKEGLFSEVWESECSLQTPRSEVHACLNPLTQDNSLNAEEQNNTDFKAMGNRRKLGSSRRNKGKHAKNTVTKSYQRPSEVRNTVANESFETTKIASTKEAVNQEISTGTMMKAMDTHTAEDVSDNVEEDAHVGTSDLTRIHDHPSFTVEEQVKSNFIEMHDEDVECPHVSSVTETNDAVLLKQWGILQGKSYESELNLKLEDIKPSVTLEKATDKSSPGEHIKLELPVEQATFPSPKEELSTNEEQTDASLSEVTVAQHTENAGMKVHEEELKTTLMEEMHQINYIPDEEKRLSVQTLQSEVHTPLDSEPQDHSQSIKEEIHTYFKLAAHKRKLGSSRRNKGKQHELDSATETCHKNKDDVTSNTEKDDFFKFSEEVNKEEQKHTEETSNLTPLTGYGMAKVDLTQSPQVIKLDSEIQNIPYHYDNVTSRSPPQFRQENTFKAQTMEALSYDRALLEQEIDVQTTQQSNDMIETVGVVTMKVCSPGAGSSVDVRGPEQDDVGEKCEGPTKEEQRKVNEALETAKISVLETMRKEELSKDIDHDTIMSVTRDSSLYSASMPGYSSEDQNPNTTKHPEAYLEILIDKGETDFKEETLEDKGKSDHLLSEEMGGANNSDKAVNKDVVSLQSSDIEKVETGQSQVNETECQVEDHIKCNAKQADHQEKEGLISIQDNSVRKDEQNNAEFSTIGSRRKLGSSRRNKGQRHVKKSESYQRPTQEVVRNTVCKELYETTTSLTVETANKELSMGTMLEATNALQTEEASDRVEEDAHIGTSELTNFCVNSSSTVDQQVNDQSNFMMTIHDEEHSHLLTDTGDRKPSVTLDKSSPGEHTEPEQAVEQATLSSSKEELSTNEEQNEYLSLSEVTVAEQLESAAKKVHEEDLKTSPMEEMHQMNHSSVEEKKLSVRTLKSEVHTPLDSEPQDHSQSIKEEIHTGFKLAAHRRKLGSSRRNKGKQQELESAENTWGDEASAETQVSVATEITMPEELKQRTNPGVKTTEKIKSINDGETTKKITEEKIYAEETANITPLTGYGMAKVDSEVSVCKSDSASNHHDNVISIFDIEALSCEKTLLEHDTDVDVSKKSGVFTAVDVQQDVQEKTHLDSTGPLEGTSKQKRRKMGSSRKVQLNRKQDGEMDDKDDTKHRNVDTDTDEAKAVEESQKGKAQPSLSNEYQKQQETDDISSVCDEGQKLGSTTSDLHIVESNVTLATDHLMCPDQSASHSEDVIPITFVQQDDAKYSEKNVGVEPPQPNEFSSTEMQITSVVTGRKRRSANELLLPHTEDAINPECSTFCETAQSSRTDEQGPEDINMTQDHVLKSAGAPGVVVADLEKEKSIIIHKTAQASEGEEAHNASFDMKDASPNFNSTNRRRKMGSTRRNLGSQLKREDLNQKQEMDIEMPQTVGDNVDVLSENASETKELHTHKEHQDSEQRKEKERVEDSHVSKSPLKPLTQLTGEINPVSISHVAETESHVSPDLPAKLSTSPKQDDMSESLYEGRRRKLGSHRKSRGNPNAAREDRITEAEKGQDLGSLTEESGIKTTGEYSEESLVLDKTSEIGERDKTPLSNISSSKIEEASRPVSEKAPKQVTPHAEIHLGQESHKNLSLVGDSTGADVKSNGYNVLMVGDTSVGKTSFMKRAQSGKFSLDLPASVGLDSCKWTVVVDGKPVVLYLWDTAGQERFHSITRQIFHKAQAFVLMYDITSSKSFSAVSYWANCIQEGAGENVTILLLGNKSDRTERQIKTQQGEILAKEYNFEFMECSAATGENVIECLETMARILSQKADTKQEAVVLNQEPQQKKRSGCC</sequence>
<dbReference type="InterPro" id="IPR050227">
    <property type="entry name" value="Rab"/>
</dbReference>
<dbReference type="SMART" id="SM00175">
    <property type="entry name" value="RAB"/>
    <property type="match status" value="1"/>
</dbReference>
<name>A0AAQ6IAZ7_ANATE</name>
<dbReference type="PANTHER" id="PTHR47977">
    <property type="entry name" value="RAS-RELATED PROTEIN RAB"/>
    <property type="match status" value="1"/>
</dbReference>
<evidence type="ECO:0000313" key="5">
    <source>
        <dbReference type="Ensembl" id="ENSATEP00000073965.1"/>
    </source>
</evidence>
<reference evidence="5" key="2">
    <citation type="submission" date="2025-08" db="UniProtKB">
        <authorList>
            <consortium name="Ensembl"/>
        </authorList>
    </citation>
    <scope>IDENTIFICATION</scope>
</reference>
<keyword evidence="3" id="KW-0449">Lipoprotein</keyword>
<feature type="region of interest" description="Disordered" evidence="4">
    <location>
        <begin position="767"/>
        <end position="808"/>
    </location>
</feature>
<dbReference type="PRINTS" id="PR00449">
    <property type="entry name" value="RASTRNSFRMNG"/>
</dbReference>
<dbReference type="InterPro" id="IPR027417">
    <property type="entry name" value="P-loop_NTPase"/>
</dbReference>
<feature type="region of interest" description="Disordered" evidence="4">
    <location>
        <begin position="990"/>
        <end position="1086"/>
    </location>
</feature>
<feature type="compositionally biased region" description="Polar residues" evidence="4">
    <location>
        <begin position="1026"/>
        <end position="1040"/>
    </location>
</feature>
<keyword evidence="6" id="KW-1185">Reference proteome</keyword>
<feature type="region of interest" description="Disordered" evidence="4">
    <location>
        <begin position="2527"/>
        <end position="2608"/>
    </location>
</feature>
<dbReference type="CDD" id="cd00154">
    <property type="entry name" value="Rab"/>
    <property type="match status" value="1"/>
</dbReference>
<feature type="compositionally biased region" description="Basic and acidic residues" evidence="4">
    <location>
        <begin position="1068"/>
        <end position="1086"/>
    </location>
</feature>
<feature type="region of interest" description="Disordered" evidence="4">
    <location>
        <begin position="1223"/>
        <end position="1257"/>
    </location>
</feature>
<feature type="compositionally biased region" description="Basic residues" evidence="4">
    <location>
        <begin position="1762"/>
        <end position="1772"/>
    </location>
</feature>
<feature type="compositionally biased region" description="Basic and acidic residues" evidence="4">
    <location>
        <begin position="2981"/>
        <end position="2991"/>
    </location>
</feature>
<feature type="compositionally biased region" description="Basic and acidic residues" evidence="4">
    <location>
        <begin position="711"/>
        <end position="724"/>
    </location>
</feature>
<dbReference type="SMART" id="SM00173">
    <property type="entry name" value="RAS"/>
    <property type="match status" value="1"/>
</dbReference>
<feature type="compositionally biased region" description="Basic residues" evidence="4">
    <location>
        <begin position="696"/>
        <end position="710"/>
    </location>
</feature>
<feature type="compositionally biased region" description="Basic and acidic residues" evidence="4">
    <location>
        <begin position="2776"/>
        <end position="2787"/>
    </location>
</feature>
<feature type="compositionally biased region" description="Polar residues" evidence="4">
    <location>
        <begin position="1237"/>
        <end position="1257"/>
    </location>
</feature>
<feature type="region of interest" description="Disordered" evidence="4">
    <location>
        <begin position="2769"/>
        <end position="2821"/>
    </location>
</feature>
<feature type="region of interest" description="Disordered" evidence="4">
    <location>
        <begin position="1639"/>
        <end position="1679"/>
    </location>
</feature>
<feature type="compositionally biased region" description="Basic and acidic residues" evidence="4">
    <location>
        <begin position="129"/>
        <end position="148"/>
    </location>
</feature>
<feature type="region of interest" description="Disordered" evidence="4">
    <location>
        <begin position="2896"/>
        <end position="3013"/>
    </location>
</feature>
<feature type="compositionally biased region" description="Basic residues" evidence="4">
    <location>
        <begin position="1482"/>
        <end position="1497"/>
    </location>
</feature>
<dbReference type="FunFam" id="3.40.50.300:FF:001129">
    <property type="entry name" value="ras-related protein Rab-44 isoform X2"/>
    <property type="match status" value="1"/>
</dbReference>
<evidence type="ECO:0008006" key="7">
    <source>
        <dbReference type="Google" id="ProtNLM"/>
    </source>
</evidence>
<evidence type="ECO:0000313" key="6">
    <source>
        <dbReference type="Proteomes" id="UP000265040"/>
    </source>
</evidence>
<dbReference type="InterPro" id="IPR001806">
    <property type="entry name" value="Small_GTPase"/>
</dbReference>
<feature type="compositionally biased region" description="Basic residues" evidence="4">
    <location>
        <begin position="2120"/>
        <end position="2137"/>
    </location>
</feature>
<evidence type="ECO:0000256" key="2">
    <source>
        <dbReference type="ARBA" id="ARBA00023134"/>
    </source>
</evidence>
<dbReference type="NCBIfam" id="TIGR00231">
    <property type="entry name" value="small_GTP"/>
    <property type="match status" value="1"/>
</dbReference>
<feature type="compositionally biased region" description="Basic and acidic residues" evidence="4">
    <location>
        <begin position="3000"/>
        <end position="3013"/>
    </location>
</feature>
<feature type="compositionally biased region" description="Basic and acidic residues" evidence="4">
    <location>
        <begin position="2238"/>
        <end position="2248"/>
    </location>
</feature>
<evidence type="ECO:0000256" key="3">
    <source>
        <dbReference type="ARBA" id="ARBA00023288"/>
    </source>
</evidence>
<feature type="region of interest" description="Disordered" evidence="4">
    <location>
        <begin position="1482"/>
        <end position="1507"/>
    </location>
</feature>
<dbReference type="Gene3D" id="3.40.50.300">
    <property type="entry name" value="P-loop containing nucleotide triphosphate hydrolases"/>
    <property type="match status" value="1"/>
</dbReference>
<dbReference type="SUPFAM" id="SSF52540">
    <property type="entry name" value="P-loop containing nucleoside triphosphate hydrolases"/>
    <property type="match status" value="1"/>
</dbReference>
<feature type="region of interest" description="Disordered" evidence="4">
    <location>
        <begin position="2370"/>
        <end position="2400"/>
    </location>
</feature>
<keyword evidence="1" id="KW-0547">Nucleotide-binding</keyword>
<feature type="region of interest" description="Disordered" evidence="4">
    <location>
        <begin position="1"/>
        <end position="150"/>
    </location>
</feature>
<evidence type="ECO:0000256" key="1">
    <source>
        <dbReference type="ARBA" id="ARBA00022741"/>
    </source>
</evidence>
<reference evidence="5" key="3">
    <citation type="submission" date="2025-09" db="UniProtKB">
        <authorList>
            <consortium name="Ensembl"/>
        </authorList>
    </citation>
    <scope>IDENTIFICATION</scope>
</reference>
<dbReference type="GO" id="GO:0003924">
    <property type="term" value="F:GTPase activity"/>
    <property type="evidence" value="ECO:0007669"/>
    <property type="project" value="InterPro"/>
</dbReference>
<dbReference type="Proteomes" id="UP000265040">
    <property type="component" value="Chromosome 5"/>
</dbReference>
<feature type="compositionally biased region" description="Basic and acidic residues" evidence="4">
    <location>
        <begin position="2943"/>
        <end position="2955"/>
    </location>
</feature>
<feature type="compositionally biased region" description="Basic and acidic residues" evidence="4">
    <location>
        <begin position="2844"/>
        <end position="2871"/>
    </location>
</feature>
<dbReference type="GeneTree" id="ENSGT00940000160379"/>
<feature type="region of interest" description="Disordered" evidence="4">
    <location>
        <begin position="2303"/>
        <end position="2331"/>
    </location>
</feature>
<feature type="compositionally biased region" description="Basic and acidic residues" evidence="4">
    <location>
        <begin position="1225"/>
        <end position="1236"/>
    </location>
</feature>
<feature type="compositionally biased region" description="Basic residues" evidence="4">
    <location>
        <begin position="2926"/>
        <end position="2937"/>
    </location>
</feature>
<feature type="compositionally biased region" description="Basic and acidic residues" evidence="4">
    <location>
        <begin position="991"/>
        <end position="1014"/>
    </location>
</feature>
<dbReference type="Pfam" id="PF00071">
    <property type="entry name" value="Ras"/>
    <property type="match status" value="1"/>
</dbReference>
<dbReference type="InterPro" id="IPR005225">
    <property type="entry name" value="Small_GTP-bd"/>
</dbReference>
<feature type="region of interest" description="Disordered" evidence="4">
    <location>
        <begin position="2108"/>
        <end position="2147"/>
    </location>
</feature>
<keyword evidence="2" id="KW-0342">GTP-binding</keyword>
<feature type="compositionally biased region" description="Polar residues" evidence="4">
    <location>
        <begin position="1498"/>
        <end position="1507"/>
    </location>
</feature>
<dbReference type="SMART" id="SM00174">
    <property type="entry name" value="RHO"/>
    <property type="match status" value="1"/>
</dbReference>
<feature type="compositionally biased region" description="Basic and acidic residues" evidence="4">
    <location>
        <begin position="2558"/>
        <end position="2590"/>
    </location>
</feature>
<feature type="compositionally biased region" description="Low complexity" evidence="4">
    <location>
        <begin position="767"/>
        <end position="784"/>
    </location>
</feature>
<feature type="region of interest" description="Disordered" evidence="4">
    <location>
        <begin position="2238"/>
        <end position="2287"/>
    </location>
</feature>
<protein>
    <recommendedName>
        <fullName evidence="7">Transforming acidic coiled-coil-containing protein C-terminal domain-containing protein</fullName>
    </recommendedName>
</protein>
<feature type="compositionally biased region" description="Basic residues" evidence="4">
    <location>
        <begin position="8"/>
        <end position="17"/>
    </location>
</feature>
<feature type="compositionally biased region" description="Basic and acidic residues" evidence="4">
    <location>
        <begin position="2812"/>
        <end position="2821"/>
    </location>
</feature>
<feature type="compositionally biased region" description="Basic residues" evidence="4">
    <location>
        <begin position="2370"/>
        <end position="2382"/>
    </location>
</feature>
<proteinExistence type="predicted"/>
<feature type="compositionally biased region" description="Polar residues" evidence="4">
    <location>
        <begin position="2595"/>
        <end position="2604"/>
    </location>
</feature>
<dbReference type="SMART" id="SM00176">
    <property type="entry name" value="RAN"/>
    <property type="match status" value="1"/>
</dbReference>
<feature type="compositionally biased region" description="Polar residues" evidence="4">
    <location>
        <begin position="64"/>
        <end position="73"/>
    </location>
</feature>
<accession>A0AAQ6IAZ7</accession>
<organism evidence="5 6">
    <name type="scientific">Anabas testudineus</name>
    <name type="common">Climbing perch</name>
    <name type="synonym">Anthias testudineus</name>
    <dbReference type="NCBI Taxonomy" id="64144"/>
    <lineage>
        <taxon>Eukaryota</taxon>
        <taxon>Metazoa</taxon>
        <taxon>Chordata</taxon>
        <taxon>Craniata</taxon>
        <taxon>Vertebrata</taxon>
        <taxon>Euteleostomi</taxon>
        <taxon>Actinopterygii</taxon>
        <taxon>Neopterygii</taxon>
        <taxon>Teleostei</taxon>
        <taxon>Neoteleostei</taxon>
        <taxon>Acanthomorphata</taxon>
        <taxon>Anabantaria</taxon>
        <taxon>Anabantiformes</taxon>
        <taxon>Anabantoidei</taxon>
        <taxon>Anabantidae</taxon>
        <taxon>Anabas</taxon>
    </lineage>
</organism>
<feature type="compositionally biased region" description="Polar residues" evidence="4">
    <location>
        <begin position="669"/>
        <end position="683"/>
    </location>
</feature>
<feature type="region of interest" description="Disordered" evidence="4">
    <location>
        <begin position="1762"/>
        <end position="1794"/>
    </location>
</feature>
<dbReference type="Ensembl" id="ENSATET00000082135.1">
    <property type="protein sequence ID" value="ENSATEP00000073965.1"/>
    <property type="gene ID" value="ENSATEG00000011482.3"/>
</dbReference>
<dbReference type="GO" id="GO:0005525">
    <property type="term" value="F:GTP binding"/>
    <property type="evidence" value="ECO:0007669"/>
    <property type="project" value="UniProtKB-KW"/>
</dbReference>